<feature type="non-terminal residue" evidence="1">
    <location>
        <position position="69"/>
    </location>
</feature>
<reference evidence="1" key="1">
    <citation type="journal article" date="2014" name="Front. Microbiol.">
        <title>High frequency of phylogenetically diverse reductive dehalogenase-homologous genes in deep subseafloor sedimentary metagenomes.</title>
        <authorList>
            <person name="Kawai M."/>
            <person name="Futagami T."/>
            <person name="Toyoda A."/>
            <person name="Takaki Y."/>
            <person name="Nishi S."/>
            <person name="Hori S."/>
            <person name="Arai W."/>
            <person name="Tsubouchi T."/>
            <person name="Morono Y."/>
            <person name="Uchiyama I."/>
            <person name="Ito T."/>
            <person name="Fujiyama A."/>
            <person name="Inagaki F."/>
            <person name="Takami H."/>
        </authorList>
    </citation>
    <scope>NUCLEOTIDE SEQUENCE</scope>
    <source>
        <strain evidence="1">Expedition CK06-06</strain>
    </source>
</reference>
<name>X0UI06_9ZZZZ</name>
<protein>
    <submittedName>
        <fullName evidence="1">Uncharacterized protein</fullName>
    </submittedName>
</protein>
<gene>
    <name evidence="1" type="ORF">S01H1_44186</name>
</gene>
<organism evidence="1">
    <name type="scientific">marine sediment metagenome</name>
    <dbReference type="NCBI Taxonomy" id="412755"/>
    <lineage>
        <taxon>unclassified sequences</taxon>
        <taxon>metagenomes</taxon>
        <taxon>ecological metagenomes</taxon>
    </lineage>
</organism>
<dbReference type="EMBL" id="BARS01028175">
    <property type="protein sequence ID" value="GAG05399.1"/>
    <property type="molecule type" value="Genomic_DNA"/>
</dbReference>
<evidence type="ECO:0000313" key="1">
    <source>
        <dbReference type="EMBL" id="GAG05399.1"/>
    </source>
</evidence>
<dbReference type="AlphaFoldDB" id="X0UI06"/>
<accession>X0UI06</accession>
<comment type="caution">
    <text evidence="1">The sequence shown here is derived from an EMBL/GenBank/DDBJ whole genome shotgun (WGS) entry which is preliminary data.</text>
</comment>
<sequence length="69" mass="8171">MAAINYPPEGFYKNIKFGKKDFEHIILWMLANNEVCQWSGFKQDPISFKESTLSKYLNMLISKDFVEKF</sequence>
<proteinExistence type="predicted"/>